<name>A0ABP8C375_9ACTN</name>
<evidence type="ECO:0000313" key="2">
    <source>
        <dbReference type="EMBL" id="GAA4232572.1"/>
    </source>
</evidence>
<protein>
    <submittedName>
        <fullName evidence="2">Uncharacterized protein</fullName>
    </submittedName>
</protein>
<feature type="region of interest" description="Disordered" evidence="1">
    <location>
        <begin position="80"/>
        <end position="111"/>
    </location>
</feature>
<accession>A0ABP8C375</accession>
<evidence type="ECO:0000313" key="3">
    <source>
        <dbReference type="Proteomes" id="UP001501710"/>
    </source>
</evidence>
<keyword evidence="3" id="KW-1185">Reference proteome</keyword>
<reference evidence="3" key="1">
    <citation type="journal article" date="2019" name="Int. J. Syst. Evol. Microbiol.">
        <title>The Global Catalogue of Microorganisms (GCM) 10K type strain sequencing project: providing services to taxonomists for standard genome sequencing and annotation.</title>
        <authorList>
            <consortium name="The Broad Institute Genomics Platform"/>
            <consortium name="The Broad Institute Genome Sequencing Center for Infectious Disease"/>
            <person name="Wu L."/>
            <person name="Ma J."/>
        </authorList>
    </citation>
    <scope>NUCLEOTIDE SEQUENCE [LARGE SCALE GENOMIC DNA]</scope>
    <source>
        <strain evidence="3">JCM 17440</strain>
    </source>
</reference>
<evidence type="ECO:0000256" key="1">
    <source>
        <dbReference type="SAM" id="MobiDB-lite"/>
    </source>
</evidence>
<organism evidence="2 3">
    <name type="scientific">Actinomadura meridiana</name>
    <dbReference type="NCBI Taxonomy" id="559626"/>
    <lineage>
        <taxon>Bacteria</taxon>
        <taxon>Bacillati</taxon>
        <taxon>Actinomycetota</taxon>
        <taxon>Actinomycetes</taxon>
        <taxon>Streptosporangiales</taxon>
        <taxon>Thermomonosporaceae</taxon>
        <taxon>Actinomadura</taxon>
    </lineage>
</organism>
<proteinExistence type="predicted"/>
<feature type="compositionally biased region" description="Basic and acidic residues" evidence="1">
    <location>
        <begin position="86"/>
        <end position="100"/>
    </location>
</feature>
<sequence>MTNAPYHPKIDLQEAIRRSRTARRIIANTWPDESLPTILRRALDTALDAVPALAEEIERLSTELRDTRIRRANLAAAARASLSAQRDGERDPLSYLRDELSAQGYTPEGRA</sequence>
<dbReference type="Proteomes" id="UP001501710">
    <property type="component" value="Unassembled WGS sequence"/>
</dbReference>
<gene>
    <name evidence="2" type="ORF">GCM10022254_32800</name>
</gene>
<dbReference type="RefSeq" id="WP_344897003.1">
    <property type="nucleotide sequence ID" value="NZ_BAABAS010000006.1"/>
</dbReference>
<dbReference type="EMBL" id="BAABAS010000006">
    <property type="protein sequence ID" value="GAA4232572.1"/>
    <property type="molecule type" value="Genomic_DNA"/>
</dbReference>
<comment type="caution">
    <text evidence="2">The sequence shown here is derived from an EMBL/GenBank/DDBJ whole genome shotgun (WGS) entry which is preliminary data.</text>
</comment>